<proteinExistence type="predicted"/>
<dbReference type="Proteomes" id="UP001158986">
    <property type="component" value="Unassembled WGS sequence"/>
</dbReference>
<accession>A0ABN8CS83</accession>
<keyword evidence="2" id="KW-1185">Reference proteome</keyword>
<evidence type="ECO:0000313" key="2">
    <source>
        <dbReference type="Proteomes" id="UP001158986"/>
    </source>
</evidence>
<organism evidence="1 2">
    <name type="scientific">Peronospora belbahrii</name>
    <dbReference type="NCBI Taxonomy" id="622444"/>
    <lineage>
        <taxon>Eukaryota</taxon>
        <taxon>Sar</taxon>
        <taxon>Stramenopiles</taxon>
        <taxon>Oomycota</taxon>
        <taxon>Peronosporomycetes</taxon>
        <taxon>Peronosporales</taxon>
        <taxon>Peronosporaceae</taxon>
        <taxon>Peronospora</taxon>
    </lineage>
</organism>
<comment type="caution">
    <text evidence="1">The sequence shown here is derived from an EMBL/GenBank/DDBJ whole genome shotgun (WGS) entry which is preliminary data.</text>
</comment>
<gene>
    <name evidence="1" type="ORF">PBS001_LOCUS2656</name>
</gene>
<sequence>MGTSRALTTVWIHSSVFMKRNLRSDVDTTPRDDDPDTFEKRVGSIHTAGIGPKLKSIMSTIGEKIELGWLWLRMGWLSTTASFRRLGLDKIPVNKLFEDADF</sequence>
<protein>
    <submittedName>
        <fullName evidence="1">Uncharacterized protein</fullName>
    </submittedName>
</protein>
<dbReference type="EMBL" id="CAKLCB010000151">
    <property type="protein sequence ID" value="CAH0515970.1"/>
    <property type="molecule type" value="Genomic_DNA"/>
</dbReference>
<name>A0ABN8CS83_9STRA</name>
<reference evidence="1 2" key="1">
    <citation type="submission" date="2021-11" db="EMBL/GenBank/DDBJ databases">
        <authorList>
            <person name="Islam A."/>
            <person name="Islam S."/>
            <person name="Flora M.S."/>
            <person name="Rahman M."/>
            <person name="Ziaur R.M."/>
            <person name="Epstein J.H."/>
            <person name="Hassan M."/>
            <person name="Klassen M."/>
            <person name="Woodard K."/>
            <person name="Webb A."/>
            <person name="Webby R.J."/>
            <person name="El Zowalaty M.E."/>
        </authorList>
    </citation>
    <scope>NUCLEOTIDE SEQUENCE [LARGE SCALE GENOMIC DNA]</scope>
    <source>
        <strain evidence="1">Pbs1</strain>
    </source>
</reference>
<evidence type="ECO:0000313" key="1">
    <source>
        <dbReference type="EMBL" id="CAH0515970.1"/>
    </source>
</evidence>